<evidence type="ECO:0000313" key="3">
    <source>
        <dbReference type="Proteomes" id="UP000046373"/>
    </source>
</evidence>
<sequence>MEQNQAWYKTALQNVRGDSLATITIVTILAGCSLLVAGVDPWKACGFPGTIYVLYGFRTLIDNGHKRKMARIEVEKIEAEYGKTVRMKTQKALERRRKRDGKPS</sequence>
<name>A0A090DPM9_MESPL</name>
<dbReference type="GeneID" id="31887831"/>
<reference evidence="2 3" key="1">
    <citation type="submission" date="2014-08" db="EMBL/GenBank/DDBJ databases">
        <authorList>
            <person name="Moulin Lionel"/>
        </authorList>
    </citation>
    <scope>NUCLEOTIDE SEQUENCE [LARGE SCALE GENOMIC DNA]</scope>
</reference>
<accession>A0A090DPM9</accession>
<feature type="transmembrane region" description="Helical" evidence="1">
    <location>
        <begin position="45"/>
        <end position="61"/>
    </location>
</feature>
<keyword evidence="1" id="KW-0472">Membrane</keyword>
<keyword evidence="1" id="KW-1133">Transmembrane helix</keyword>
<dbReference type="Proteomes" id="UP000046373">
    <property type="component" value="Unassembled WGS sequence"/>
</dbReference>
<protein>
    <submittedName>
        <fullName evidence="2">Uncharacterized protein</fullName>
    </submittedName>
</protein>
<dbReference type="AlphaFoldDB" id="A0A090DPM9"/>
<feature type="transmembrane region" description="Helical" evidence="1">
    <location>
        <begin position="20"/>
        <end position="39"/>
    </location>
</feature>
<keyword evidence="1" id="KW-0812">Transmembrane</keyword>
<organism evidence="2 3">
    <name type="scientific">Mesorhizobium plurifarium</name>
    <dbReference type="NCBI Taxonomy" id="69974"/>
    <lineage>
        <taxon>Bacteria</taxon>
        <taxon>Pseudomonadati</taxon>
        <taxon>Pseudomonadota</taxon>
        <taxon>Alphaproteobacteria</taxon>
        <taxon>Hyphomicrobiales</taxon>
        <taxon>Phyllobacteriaceae</taxon>
        <taxon>Mesorhizobium</taxon>
    </lineage>
</organism>
<proteinExistence type="predicted"/>
<dbReference type="EMBL" id="CCNB01000003">
    <property type="protein sequence ID" value="CDX18458.1"/>
    <property type="molecule type" value="Genomic_DNA"/>
</dbReference>
<evidence type="ECO:0000313" key="2">
    <source>
        <dbReference type="EMBL" id="CDX18458.1"/>
    </source>
</evidence>
<gene>
    <name evidence="2" type="ORF">MPLDJ20_110180</name>
</gene>
<evidence type="ECO:0000256" key="1">
    <source>
        <dbReference type="SAM" id="Phobius"/>
    </source>
</evidence>